<dbReference type="OMA" id="FYTTRKT"/>
<evidence type="ECO:0000313" key="10">
    <source>
        <dbReference type="EMBL" id="ACA51658.1"/>
    </source>
</evidence>
<evidence type="ECO:0000256" key="5">
    <source>
        <dbReference type="ARBA" id="ARBA00022741"/>
    </source>
</evidence>
<evidence type="ECO:0000256" key="3">
    <source>
        <dbReference type="ARBA" id="ARBA00022553"/>
    </source>
</evidence>
<dbReference type="EC" id="2.7.13.3" evidence="2"/>
<dbReference type="GO" id="GO:0005524">
    <property type="term" value="F:ATP binding"/>
    <property type="evidence" value="ECO:0007669"/>
    <property type="project" value="UniProtKB-KW"/>
</dbReference>
<evidence type="ECO:0000256" key="1">
    <source>
        <dbReference type="ARBA" id="ARBA00000085"/>
    </source>
</evidence>
<evidence type="ECO:0000259" key="9">
    <source>
        <dbReference type="PROSITE" id="PS50109"/>
    </source>
</evidence>
<keyword evidence="6" id="KW-0418">Kinase</keyword>
<dbReference type="PROSITE" id="PS50109">
    <property type="entry name" value="HIS_KIN"/>
    <property type="match status" value="1"/>
</dbReference>
<feature type="domain" description="Histidine kinase" evidence="9">
    <location>
        <begin position="1"/>
        <end position="106"/>
    </location>
</feature>
<dbReference type="GO" id="GO:0000160">
    <property type="term" value="P:phosphorelay signal transduction system"/>
    <property type="evidence" value="ECO:0007669"/>
    <property type="project" value="UniProtKB-KW"/>
</dbReference>
<keyword evidence="3" id="KW-0597">Phosphoprotein</keyword>
<evidence type="ECO:0000256" key="8">
    <source>
        <dbReference type="ARBA" id="ARBA00023012"/>
    </source>
</evidence>
<keyword evidence="7" id="KW-0067">ATP-binding</keyword>
<keyword evidence="5" id="KW-0547">Nucleotide-binding</keyword>
<organism evidence="10">
    <name type="scientific">Thermoanaerobacterium saccharolyticum</name>
    <dbReference type="NCBI Taxonomy" id="28896"/>
    <lineage>
        <taxon>Bacteria</taxon>
        <taxon>Bacillati</taxon>
        <taxon>Bacillota</taxon>
        <taxon>Clostridia</taxon>
        <taxon>Thermoanaerobacterales</taxon>
        <taxon>Thermoanaerobacteraceae</taxon>
        <taxon>Thermoanaerobacterium</taxon>
    </lineage>
</organism>
<evidence type="ECO:0000256" key="2">
    <source>
        <dbReference type="ARBA" id="ARBA00012438"/>
    </source>
</evidence>
<reference evidence="10" key="1">
    <citation type="journal article" date="2008" name="Enzyme Microb. Technol.">
        <title>End-product pathways in the xylose fermenting bacterium, Thermoanaerobacterium saccharolyticum.</title>
        <authorList>
            <person name="Shaw A.J."/>
            <person name="Jenney F.E.Jr."/>
            <person name="Adams M.W.W."/>
            <person name="Lynd L.R."/>
        </authorList>
    </citation>
    <scope>NUCLEOTIDE SEQUENCE</scope>
    <source>
        <strain evidence="10">JW/SL-YS485</strain>
    </source>
</reference>
<evidence type="ECO:0000256" key="4">
    <source>
        <dbReference type="ARBA" id="ARBA00022679"/>
    </source>
</evidence>
<name>B2C7T6_THESA</name>
<dbReference type="EMBL" id="EU313771">
    <property type="protein sequence ID" value="ACA51658.1"/>
    <property type="molecule type" value="Genomic_DNA"/>
</dbReference>
<proteinExistence type="predicted"/>
<accession>B2C7T6</accession>
<keyword evidence="8" id="KW-0902">Two-component regulatory system</keyword>
<dbReference type="SMART" id="SM00387">
    <property type="entry name" value="HATPase_c"/>
    <property type="match status" value="1"/>
</dbReference>
<evidence type="ECO:0000256" key="7">
    <source>
        <dbReference type="ARBA" id="ARBA00022840"/>
    </source>
</evidence>
<dbReference type="InterPro" id="IPR003594">
    <property type="entry name" value="HATPase_dom"/>
</dbReference>
<evidence type="ECO:0000256" key="6">
    <source>
        <dbReference type="ARBA" id="ARBA00022777"/>
    </source>
</evidence>
<dbReference type="InterPro" id="IPR036890">
    <property type="entry name" value="HATPase_C_sf"/>
</dbReference>
<dbReference type="SUPFAM" id="SSF55874">
    <property type="entry name" value="ATPase domain of HSP90 chaperone/DNA topoisomerase II/histidine kinase"/>
    <property type="match status" value="1"/>
</dbReference>
<protein>
    <recommendedName>
        <fullName evidence="2">histidine kinase</fullName>
        <ecNumber evidence="2">2.7.13.3</ecNumber>
    </recommendedName>
</protein>
<dbReference type="InterPro" id="IPR004358">
    <property type="entry name" value="Sig_transdc_His_kin-like_C"/>
</dbReference>
<dbReference type="AlphaFoldDB" id="B2C7T6"/>
<sequence>MKELSLYILDIAQNSIKAGAKNISIKLEIDHKKDFMRLSIEDDGCGMDDELLKKAFDPFTTTRKERKVGLGLPFFKELALQCGGDAKIRSQKGVGTYVEGTFNLSSVDLIPIGDIPSTIVSLIVSDSDVDVLFEIISDGRKFSFNTLDVKKLLNGVKITEPSVLRWLIEYLEENINCVMEV</sequence>
<dbReference type="Gene3D" id="3.30.565.10">
    <property type="entry name" value="Histidine kinase-like ATPase, C-terminal domain"/>
    <property type="match status" value="1"/>
</dbReference>
<dbReference type="PANTHER" id="PTHR43065:SF10">
    <property type="entry name" value="PEROXIDE STRESS-ACTIVATED HISTIDINE KINASE MAK3"/>
    <property type="match status" value="1"/>
</dbReference>
<dbReference type="PRINTS" id="PR00344">
    <property type="entry name" value="BCTRLSENSOR"/>
</dbReference>
<dbReference type="InterPro" id="IPR005467">
    <property type="entry name" value="His_kinase_dom"/>
</dbReference>
<keyword evidence="4" id="KW-0808">Transferase</keyword>
<dbReference type="PANTHER" id="PTHR43065">
    <property type="entry name" value="SENSOR HISTIDINE KINASE"/>
    <property type="match status" value="1"/>
</dbReference>
<dbReference type="Pfam" id="PF02518">
    <property type="entry name" value="HATPase_c"/>
    <property type="match status" value="1"/>
</dbReference>
<comment type="catalytic activity">
    <reaction evidence="1">
        <text>ATP + protein L-histidine = ADP + protein N-phospho-L-histidine.</text>
        <dbReference type="EC" id="2.7.13.3"/>
    </reaction>
</comment>
<dbReference type="GO" id="GO:0004673">
    <property type="term" value="F:protein histidine kinase activity"/>
    <property type="evidence" value="ECO:0007669"/>
    <property type="project" value="UniProtKB-EC"/>
</dbReference>